<dbReference type="GO" id="GO:0003700">
    <property type="term" value="F:DNA-binding transcription factor activity"/>
    <property type="evidence" value="ECO:0007669"/>
    <property type="project" value="UniProtKB-UniRule"/>
</dbReference>
<comment type="subcellular location">
    <subcellularLocation>
        <location evidence="7">Cytoplasm</location>
        <location evidence="7">Nucleoid</location>
    </subcellularLocation>
</comment>
<evidence type="ECO:0000256" key="5">
    <source>
        <dbReference type="ARBA" id="ARBA00023125"/>
    </source>
</evidence>
<dbReference type="EMBL" id="CP006696">
    <property type="protein sequence ID" value="AIC10813.1"/>
    <property type="molecule type" value="Genomic_DNA"/>
</dbReference>
<dbReference type="GO" id="GO:2000143">
    <property type="term" value="P:negative regulation of DNA-templated transcription initiation"/>
    <property type="evidence" value="ECO:0007669"/>
    <property type="project" value="TreeGrafter"/>
</dbReference>
<dbReference type="InterPro" id="IPR035642">
    <property type="entry name" value="MraZ_N"/>
</dbReference>
<dbReference type="PATRIC" id="fig|155920.8.peg.3127"/>
<dbReference type="PANTHER" id="PTHR34701:SF1">
    <property type="entry name" value="TRANSCRIPTIONAL REGULATOR MRAZ"/>
    <property type="match status" value="1"/>
</dbReference>
<feature type="domain" description="SpoVT-AbrB" evidence="8">
    <location>
        <begin position="27"/>
        <end position="75"/>
    </location>
</feature>
<evidence type="ECO:0000256" key="4">
    <source>
        <dbReference type="ARBA" id="ARBA00023015"/>
    </source>
</evidence>
<dbReference type="InterPro" id="IPR035644">
    <property type="entry name" value="MraZ_C"/>
</dbReference>
<accession>A0A060H5G4</accession>
<keyword evidence="6 7" id="KW-0804">Transcription</keyword>
<dbReference type="Gene3D" id="3.40.1550.20">
    <property type="entry name" value="Transcriptional regulator MraZ domain"/>
    <property type="match status" value="1"/>
</dbReference>
<dbReference type="PANTHER" id="PTHR34701">
    <property type="entry name" value="TRANSCRIPTIONAL REGULATOR MRAZ"/>
    <property type="match status" value="1"/>
</dbReference>
<comment type="similarity">
    <text evidence="7">Belongs to the MraZ family.</text>
</comment>
<dbReference type="InterPro" id="IPR038619">
    <property type="entry name" value="MraZ_sf"/>
</dbReference>
<evidence type="ECO:0000256" key="7">
    <source>
        <dbReference type="HAMAP-Rule" id="MF_01008"/>
    </source>
</evidence>
<comment type="subunit">
    <text evidence="7">Forms oligomers.</text>
</comment>
<proteinExistence type="inferred from homology"/>
<sequence>MVFCGSITLRCGLLRVLKVITTVFQGETAITLDDKGRMVVPAVYRDLIARMSANRLVLTYNPFEAGCLWLYVEKEWERVRDELMVKPNAHRVVRVLQQKLVGSSALLELDANGRISVPSSHRSAVAIEKKAVLLGMGDKFELWSEQAHHALIQQTLSDGDLGDGLLDLRL</sequence>
<name>A0A060H5G4_XYLFS</name>
<evidence type="ECO:0000256" key="6">
    <source>
        <dbReference type="ARBA" id="ARBA00023163"/>
    </source>
</evidence>
<dbReference type="GO" id="GO:0000976">
    <property type="term" value="F:transcription cis-regulatory region binding"/>
    <property type="evidence" value="ECO:0007669"/>
    <property type="project" value="TreeGrafter"/>
</dbReference>
<reference evidence="9 10" key="1">
    <citation type="submission" date="2013-08" db="EMBL/GenBank/DDBJ databases">
        <authorList>
            <person name="Stouthamer R."/>
            <person name="Nunney L."/>
        </authorList>
    </citation>
    <scope>NUCLEOTIDE SEQUENCE [LARGE SCALE GENOMIC DNA]</scope>
    <source>
        <strain evidence="10">ann-1</strain>
    </source>
</reference>
<dbReference type="GO" id="GO:0005737">
    <property type="term" value="C:cytoplasm"/>
    <property type="evidence" value="ECO:0007669"/>
    <property type="project" value="UniProtKB-UniRule"/>
</dbReference>
<evidence type="ECO:0000313" key="9">
    <source>
        <dbReference type="EMBL" id="AIC10813.1"/>
    </source>
</evidence>
<dbReference type="HAMAP" id="MF_01008">
    <property type="entry name" value="MraZ"/>
    <property type="match status" value="1"/>
</dbReference>
<organism evidence="9 10">
    <name type="scientific">Xylella fastidiosa subsp. sandyi Ann-1</name>
    <dbReference type="NCBI Taxonomy" id="155920"/>
    <lineage>
        <taxon>Bacteria</taxon>
        <taxon>Pseudomonadati</taxon>
        <taxon>Pseudomonadota</taxon>
        <taxon>Gammaproteobacteria</taxon>
        <taxon>Lysobacterales</taxon>
        <taxon>Lysobacteraceae</taxon>
        <taxon>Xylella</taxon>
    </lineage>
</organism>
<dbReference type="InterPro" id="IPR037914">
    <property type="entry name" value="SpoVT-AbrB_sf"/>
</dbReference>
<feature type="domain" description="SpoVT-AbrB" evidence="8">
    <location>
        <begin position="104"/>
        <end position="147"/>
    </location>
</feature>
<evidence type="ECO:0000313" key="10">
    <source>
        <dbReference type="Proteomes" id="UP000027215"/>
    </source>
</evidence>
<evidence type="ECO:0000259" key="8">
    <source>
        <dbReference type="PROSITE" id="PS51740"/>
    </source>
</evidence>
<evidence type="ECO:0000256" key="1">
    <source>
        <dbReference type="ARBA" id="ARBA00013860"/>
    </source>
</evidence>
<evidence type="ECO:0000256" key="3">
    <source>
        <dbReference type="ARBA" id="ARBA00022737"/>
    </source>
</evidence>
<keyword evidence="3" id="KW-0677">Repeat</keyword>
<dbReference type="HOGENOM" id="CLU_107907_2_0_6"/>
<dbReference type="PROSITE" id="PS51740">
    <property type="entry name" value="SPOVT_ABRB"/>
    <property type="match status" value="2"/>
</dbReference>
<keyword evidence="5 7" id="KW-0238">DNA-binding</keyword>
<dbReference type="Proteomes" id="UP000027215">
    <property type="component" value="Chromosome"/>
</dbReference>
<keyword evidence="2 7" id="KW-0963">Cytoplasm</keyword>
<dbReference type="SUPFAM" id="SSF89447">
    <property type="entry name" value="AbrB/MazE/MraZ-like"/>
    <property type="match status" value="1"/>
</dbReference>
<dbReference type="InterPro" id="IPR007159">
    <property type="entry name" value="SpoVT-AbrB_dom"/>
</dbReference>
<protein>
    <recommendedName>
        <fullName evidence="1 7">Transcriptional regulator MraZ</fullName>
    </recommendedName>
</protein>
<keyword evidence="9" id="KW-0131">Cell cycle</keyword>
<keyword evidence="4 7" id="KW-0805">Transcription regulation</keyword>
<dbReference type="InterPro" id="IPR003444">
    <property type="entry name" value="MraZ"/>
</dbReference>
<dbReference type="GO" id="GO:0009295">
    <property type="term" value="C:nucleoid"/>
    <property type="evidence" value="ECO:0007669"/>
    <property type="project" value="UniProtKB-SubCell"/>
</dbReference>
<dbReference type="AlphaFoldDB" id="A0A060H5G4"/>
<evidence type="ECO:0000256" key="2">
    <source>
        <dbReference type="ARBA" id="ARBA00022490"/>
    </source>
</evidence>
<dbReference type="KEGG" id="xfs:D934_13215"/>
<keyword evidence="9" id="KW-0132">Cell division</keyword>
<dbReference type="GO" id="GO:0051301">
    <property type="term" value="P:cell division"/>
    <property type="evidence" value="ECO:0007669"/>
    <property type="project" value="UniProtKB-KW"/>
</dbReference>
<dbReference type="InterPro" id="IPR020603">
    <property type="entry name" value="MraZ_dom"/>
</dbReference>
<dbReference type="CDD" id="cd16320">
    <property type="entry name" value="MraZ_N"/>
    <property type="match status" value="1"/>
</dbReference>
<dbReference type="Pfam" id="PF02381">
    <property type="entry name" value="MraZ"/>
    <property type="match status" value="2"/>
</dbReference>
<gene>
    <name evidence="7" type="primary">mraZ</name>
    <name evidence="9" type="ORF">D934_13215</name>
</gene>
<dbReference type="CDD" id="cd16321">
    <property type="entry name" value="MraZ_C"/>
    <property type="match status" value="1"/>
</dbReference>